<dbReference type="Proteomes" id="UP000095332">
    <property type="component" value="Unassembled WGS sequence"/>
</dbReference>
<protein>
    <submittedName>
        <fullName evidence="2">DUF1320 domain-containing protein</fullName>
    </submittedName>
    <submittedName>
        <fullName evidence="1">Mu-like prophage protein gp36</fullName>
    </submittedName>
</protein>
<dbReference type="RefSeq" id="WP_057327594.1">
    <property type="nucleotide sequence ID" value="NZ_CZBM01000001.1"/>
</dbReference>
<evidence type="ECO:0000313" key="3">
    <source>
        <dbReference type="Proteomes" id="UP000095332"/>
    </source>
</evidence>
<proteinExistence type="predicted"/>
<dbReference type="InterPro" id="IPR009752">
    <property type="entry name" value="Phage_Mu_GpJ"/>
</dbReference>
<organism evidence="1 3">
    <name type="scientific">Parabacteroides distasonis</name>
    <dbReference type="NCBI Taxonomy" id="823"/>
    <lineage>
        <taxon>Bacteria</taxon>
        <taxon>Pseudomonadati</taxon>
        <taxon>Bacteroidota</taxon>
        <taxon>Bacteroidia</taxon>
        <taxon>Bacteroidales</taxon>
        <taxon>Tannerellaceae</taxon>
        <taxon>Parabacteroides</taxon>
    </lineage>
</organism>
<dbReference type="EMBL" id="CZBM01000001">
    <property type="protein sequence ID" value="CUP51305.1"/>
    <property type="molecule type" value="Genomic_DNA"/>
</dbReference>
<accession>A0A174NZ83</accession>
<dbReference type="EMBL" id="SRYM01000052">
    <property type="protein sequence ID" value="TGY55160.1"/>
    <property type="molecule type" value="Genomic_DNA"/>
</dbReference>
<dbReference type="Pfam" id="PF07030">
    <property type="entry name" value="Phage_Mu_Gp36"/>
    <property type="match status" value="1"/>
</dbReference>
<evidence type="ECO:0000313" key="1">
    <source>
        <dbReference type="EMBL" id="CUP51305.1"/>
    </source>
</evidence>
<name>A0A174NZ83_PARDI</name>
<dbReference type="Proteomes" id="UP000310032">
    <property type="component" value="Unassembled WGS sequence"/>
</dbReference>
<evidence type="ECO:0000313" key="4">
    <source>
        <dbReference type="Proteomes" id="UP000310032"/>
    </source>
</evidence>
<sequence length="139" mass="16242">MFLTENDYIVTSADALTIFQQSTPEKREQAEKMAVEEIAGYLRSRYDTDKVFSAVGKERNDIIVMYACDITLYHLISWLPNKMGREIRKERYDRAIKWLEEVQTGKVTPDLPTFTGEDGEEDIYNPVKWGSEKSNTYIW</sequence>
<reference evidence="2 4" key="2">
    <citation type="submission" date="2019-04" db="EMBL/GenBank/DDBJ databases">
        <title>Microbes associate with the intestines of laboratory mice.</title>
        <authorList>
            <person name="Navarre W."/>
            <person name="Wong E."/>
            <person name="Huang K."/>
            <person name="Tropini C."/>
            <person name="Ng K."/>
            <person name="Yu B."/>
        </authorList>
    </citation>
    <scope>NUCLEOTIDE SEQUENCE [LARGE SCALE GENOMIC DNA]</scope>
    <source>
        <strain evidence="2 4">NM39_I3</strain>
    </source>
</reference>
<reference evidence="1 3" key="1">
    <citation type="submission" date="2015-09" db="EMBL/GenBank/DDBJ databases">
        <authorList>
            <consortium name="Pathogen Informatics"/>
        </authorList>
    </citation>
    <scope>NUCLEOTIDE SEQUENCE [LARGE SCALE GENOMIC DNA]</scope>
    <source>
        <strain evidence="1 3">2789STDY5834948</strain>
    </source>
</reference>
<gene>
    <name evidence="2" type="ORF">E5342_15090</name>
    <name evidence="1" type="ORF">ERS852560_00163</name>
</gene>
<evidence type="ECO:0000313" key="2">
    <source>
        <dbReference type="EMBL" id="TGY55160.1"/>
    </source>
</evidence>
<dbReference type="AlphaFoldDB" id="A0A174NZ83"/>